<feature type="transmembrane region" description="Helical" evidence="2">
    <location>
        <begin position="343"/>
        <end position="367"/>
    </location>
</feature>
<feature type="region of interest" description="Disordered" evidence="1">
    <location>
        <begin position="440"/>
        <end position="494"/>
    </location>
</feature>
<dbReference type="EMBL" id="SNRW01015704">
    <property type="protein sequence ID" value="KAA6370120.1"/>
    <property type="molecule type" value="Genomic_DNA"/>
</dbReference>
<feature type="compositionally biased region" description="Polar residues" evidence="1">
    <location>
        <begin position="404"/>
        <end position="414"/>
    </location>
</feature>
<feature type="compositionally biased region" description="Low complexity" evidence="1">
    <location>
        <begin position="382"/>
        <end position="391"/>
    </location>
</feature>
<protein>
    <recommendedName>
        <fullName evidence="3">Right handed beta helix domain-containing protein</fullName>
    </recommendedName>
</protein>
<evidence type="ECO:0000313" key="5">
    <source>
        <dbReference type="Proteomes" id="UP000324800"/>
    </source>
</evidence>
<proteinExistence type="predicted"/>
<keyword evidence="2" id="KW-1133">Transmembrane helix</keyword>
<evidence type="ECO:0000256" key="2">
    <source>
        <dbReference type="SAM" id="Phobius"/>
    </source>
</evidence>
<dbReference type="Pfam" id="PF13229">
    <property type="entry name" value="Beta_helix"/>
    <property type="match status" value="1"/>
</dbReference>
<evidence type="ECO:0000256" key="1">
    <source>
        <dbReference type="SAM" id="MobiDB-lite"/>
    </source>
</evidence>
<dbReference type="InterPro" id="IPR039448">
    <property type="entry name" value="Beta_helix"/>
</dbReference>
<dbReference type="AlphaFoldDB" id="A0A5J4UJE3"/>
<keyword evidence="2" id="KW-0812">Transmembrane</keyword>
<keyword evidence="2" id="KW-0472">Membrane</keyword>
<sequence length="494" mass="53353">VGQADIVIKDSTFIDVENALVGGIVSGLNQNGKLLVVGSSFTNCHNTKIQQISLSNKQGTQTNITSGDATFKDTHFDNCDSEGFGGAISYINEGVLLLKDCKFKKCISLLGKGGALYVQGSGEHTIKNCQFSNCIASGGTISEGGSVYIAGGTNYVKDSSFKKSTAQVTNLQPSEVSIDNKLDVNDDKFTDQSQSFGGAIMIIDWQDQSFIKDTSFKDCVAGTGGAVYINSVDNLIPIQDVTFTQNIASVGGGGALFAVDTSTIKLHDCEFKLNQALLGFLGNDLHFETFGTADDYINISHLQYKIIDDCSSSSIEPRVCFSGEYGCQVGWIPDSSGGLSAGAIVLIVLVSCILSAVIVGLCLYGCYKFAQKQIKNEIDQQYQGNQGNDNGTSLLNRSAEDGSSKQYDPQQDQHQNFKHDQSLNQDGSIIQYDPQQEQRIDDSFPSYPSQNHVPSQQPQIPPPLNLQMMPNPVYGFPPPIKDQQISFGKDDFSQ</sequence>
<name>A0A5J4UJE3_9EUKA</name>
<dbReference type="InterPro" id="IPR011050">
    <property type="entry name" value="Pectin_lyase_fold/virulence"/>
</dbReference>
<dbReference type="SUPFAM" id="SSF51126">
    <property type="entry name" value="Pectin lyase-like"/>
    <property type="match status" value="1"/>
</dbReference>
<dbReference type="Proteomes" id="UP000324800">
    <property type="component" value="Unassembled WGS sequence"/>
</dbReference>
<evidence type="ECO:0000259" key="3">
    <source>
        <dbReference type="Pfam" id="PF13229"/>
    </source>
</evidence>
<comment type="caution">
    <text evidence="4">The sequence shown here is derived from an EMBL/GenBank/DDBJ whole genome shotgun (WGS) entry which is preliminary data.</text>
</comment>
<organism evidence="4 5">
    <name type="scientific">Streblomastix strix</name>
    <dbReference type="NCBI Taxonomy" id="222440"/>
    <lineage>
        <taxon>Eukaryota</taxon>
        <taxon>Metamonada</taxon>
        <taxon>Preaxostyla</taxon>
        <taxon>Oxymonadida</taxon>
        <taxon>Streblomastigidae</taxon>
        <taxon>Streblomastix</taxon>
    </lineage>
</organism>
<evidence type="ECO:0000313" key="4">
    <source>
        <dbReference type="EMBL" id="KAA6370120.1"/>
    </source>
</evidence>
<feature type="domain" description="Right handed beta helix" evidence="3">
    <location>
        <begin position="88"/>
        <end position="271"/>
    </location>
</feature>
<reference evidence="4 5" key="1">
    <citation type="submission" date="2019-03" db="EMBL/GenBank/DDBJ databases">
        <title>Single cell metagenomics reveals metabolic interactions within the superorganism composed of flagellate Streblomastix strix and complex community of Bacteroidetes bacteria on its surface.</title>
        <authorList>
            <person name="Treitli S.C."/>
            <person name="Kolisko M."/>
            <person name="Husnik F."/>
            <person name="Keeling P."/>
            <person name="Hampl V."/>
        </authorList>
    </citation>
    <scope>NUCLEOTIDE SEQUENCE [LARGE SCALE GENOMIC DNA]</scope>
    <source>
        <strain evidence="4">ST1C</strain>
    </source>
</reference>
<feature type="region of interest" description="Disordered" evidence="1">
    <location>
        <begin position="382"/>
        <end position="418"/>
    </location>
</feature>
<gene>
    <name evidence="4" type="ORF">EZS28_034352</name>
</gene>
<feature type="non-terminal residue" evidence="4">
    <location>
        <position position="1"/>
    </location>
</feature>
<accession>A0A5J4UJE3</accession>